<dbReference type="InterPro" id="IPR032710">
    <property type="entry name" value="NTF2-like_dom_sf"/>
</dbReference>
<evidence type="ECO:0000259" key="1">
    <source>
        <dbReference type="Pfam" id="PF14534"/>
    </source>
</evidence>
<dbReference type="AlphaFoldDB" id="A0A5S9PEK2"/>
<dbReference type="RefSeq" id="WP_159599573.1">
    <property type="nucleotide sequence ID" value="NZ_CACSAS010000001.1"/>
</dbReference>
<dbReference type="Proteomes" id="UP000433050">
    <property type="component" value="Unassembled WGS sequence"/>
</dbReference>
<organism evidence="2 3">
    <name type="scientific">Starkeya nomas</name>
    <dbReference type="NCBI Taxonomy" id="2666134"/>
    <lineage>
        <taxon>Bacteria</taxon>
        <taxon>Pseudomonadati</taxon>
        <taxon>Pseudomonadota</taxon>
        <taxon>Alphaproteobacteria</taxon>
        <taxon>Hyphomicrobiales</taxon>
        <taxon>Xanthobacteraceae</taxon>
        <taxon>Starkeya</taxon>
    </lineage>
</organism>
<dbReference type="SUPFAM" id="SSF54427">
    <property type="entry name" value="NTF2-like"/>
    <property type="match status" value="1"/>
</dbReference>
<dbReference type="EMBL" id="CACSAS010000001">
    <property type="protein sequence ID" value="CAA0102073.1"/>
    <property type="molecule type" value="Genomic_DNA"/>
</dbReference>
<reference evidence="2 3" key="1">
    <citation type="submission" date="2019-12" db="EMBL/GenBank/DDBJ databases">
        <authorList>
            <person name="Reyes-Prieto M."/>
        </authorList>
    </citation>
    <scope>NUCLEOTIDE SEQUENCE [LARGE SCALE GENOMIC DNA]</scope>
    <source>
        <strain evidence="2">HF14-78462</strain>
    </source>
</reference>
<name>A0A5S9PEK2_9HYPH</name>
<accession>A0A5S9PEK2</accession>
<dbReference type="Pfam" id="PF14534">
    <property type="entry name" value="DUF4440"/>
    <property type="match status" value="1"/>
</dbReference>
<keyword evidence="3" id="KW-1185">Reference proteome</keyword>
<sequence length="130" mass="13993">MSEAASAAEDPAGDLAGVEAAERRLRDAALHGDVATLDALLADDLIFVDQTGRFLSKADDLELHRSGALTLDTLRFSDYRLRALVLAVLRADATGRAAGEAFTVALRFSRLWRREPTGWRVASAHSTAIS</sequence>
<dbReference type="Gene3D" id="3.10.450.50">
    <property type="match status" value="1"/>
</dbReference>
<evidence type="ECO:0000313" key="2">
    <source>
        <dbReference type="EMBL" id="CAA0102073.1"/>
    </source>
</evidence>
<proteinExistence type="predicted"/>
<feature type="domain" description="DUF4440" evidence="1">
    <location>
        <begin position="18"/>
        <end position="121"/>
    </location>
</feature>
<evidence type="ECO:0000313" key="3">
    <source>
        <dbReference type="Proteomes" id="UP000433050"/>
    </source>
</evidence>
<protein>
    <recommendedName>
        <fullName evidence="1">DUF4440 domain-containing protein</fullName>
    </recommendedName>
</protein>
<gene>
    <name evidence="2" type="ORF">STARVERO_02843</name>
</gene>
<dbReference type="InterPro" id="IPR027843">
    <property type="entry name" value="DUF4440"/>
</dbReference>